<evidence type="ECO:0000313" key="2">
    <source>
        <dbReference type="EMBL" id="CAL1272416.1"/>
    </source>
</evidence>
<dbReference type="InterPro" id="IPR009030">
    <property type="entry name" value="Growth_fac_rcpt_cys_sf"/>
</dbReference>
<comment type="caution">
    <text evidence="2">The sequence shown here is derived from an EMBL/GenBank/DDBJ whole genome shotgun (WGS) entry which is preliminary data.</text>
</comment>
<reference evidence="2 3" key="1">
    <citation type="submission" date="2024-04" db="EMBL/GenBank/DDBJ databases">
        <authorList>
            <person name="Rising A."/>
            <person name="Reimegard J."/>
            <person name="Sonavane S."/>
            <person name="Akerstrom W."/>
            <person name="Nylinder S."/>
            <person name="Hedman E."/>
            <person name="Kallberg Y."/>
        </authorList>
    </citation>
    <scope>NUCLEOTIDE SEQUENCE [LARGE SCALE GENOMIC DNA]</scope>
</reference>
<evidence type="ECO:0000256" key="1">
    <source>
        <dbReference type="SAM" id="SignalP"/>
    </source>
</evidence>
<proteinExistence type="predicted"/>
<dbReference type="EMBL" id="CAXIEN010000060">
    <property type="protein sequence ID" value="CAL1272416.1"/>
    <property type="molecule type" value="Genomic_DNA"/>
</dbReference>
<evidence type="ECO:0000313" key="3">
    <source>
        <dbReference type="Proteomes" id="UP001497382"/>
    </source>
</evidence>
<protein>
    <submittedName>
        <fullName evidence="2">Uncharacterized protein</fullName>
    </submittedName>
</protein>
<feature type="chain" id="PRO_5043337426" evidence="1">
    <location>
        <begin position="20"/>
        <end position="96"/>
    </location>
</feature>
<dbReference type="SUPFAM" id="SSF57184">
    <property type="entry name" value="Growth factor receptor domain"/>
    <property type="match status" value="1"/>
</dbReference>
<feature type="signal peptide" evidence="1">
    <location>
        <begin position="1"/>
        <end position="19"/>
    </location>
</feature>
<sequence>MKKTLCLTITFGLILSSFAFNCPNCDLQGCRNPGSCPRGKTSDLCKCCPGIGEQCGGPLNTFGVCMAHLSCVPLPEGQPNDPTHSSNVVGICLALP</sequence>
<keyword evidence="3" id="KW-1185">Reference proteome</keyword>
<accession>A0AAV1ZM08</accession>
<gene>
    <name evidence="2" type="ORF">LARSCL_LOCUS6371</name>
</gene>
<dbReference type="Proteomes" id="UP001497382">
    <property type="component" value="Unassembled WGS sequence"/>
</dbReference>
<dbReference type="AlphaFoldDB" id="A0AAV1ZM08"/>
<dbReference type="Gene3D" id="4.10.40.20">
    <property type="match status" value="1"/>
</dbReference>
<name>A0AAV1ZM08_9ARAC</name>
<organism evidence="2 3">
    <name type="scientific">Larinioides sclopetarius</name>
    <dbReference type="NCBI Taxonomy" id="280406"/>
    <lineage>
        <taxon>Eukaryota</taxon>
        <taxon>Metazoa</taxon>
        <taxon>Ecdysozoa</taxon>
        <taxon>Arthropoda</taxon>
        <taxon>Chelicerata</taxon>
        <taxon>Arachnida</taxon>
        <taxon>Araneae</taxon>
        <taxon>Araneomorphae</taxon>
        <taxon>Entelegynae</taxon>
        <taxon>Araneoidea</taxon>
        <taxon>Araneidae</taxon>
        <taxon>Larinioides</taxon>
    </lineage>
</organism>
<keyword evidence="1" id="KW-0732">Signal</keyword>